<dbReference type="UniPathway" id="UPA00253">
    <property type="reaction ID" value="UER00329"/>
</dbReference>
<organism evidence="7 8">
    <name type="scientific">Bailinhaonella thermotolerans</name>
    <dbReference type="NCBI Taxonomy" id="1070861"/>
    <lineage>
        <taxon>Bacteria</taxon>
        <taxon>Bacillati</taxon>
        <taxon>Actinomycetota</taxon>
        <taxon>Actinomycetes</taxon>
        <taxon>Streptosporangiales</taxon>
        <taxon>Streptosporangiaceae</taxon>
        <taxon>Bailinhaonella</taxon>
    </lineage>
</organism>
<comment type="cofactor">
    <cofactor evidence="4 6">
        <name>pyridoxal 5'-phosphate</name>
        <dbReference type="ChEBI" id="CHEBI:597326"/>
    </cofactor>
</comment>
<gene>
    <name evidence="4 7" type="primary">kynU</name>
    <name evidence="7" type="ORF">D5H75_06475</name>
</gene>
<evidence type="ECO:0000256" key="1">
    <source>
        <dbReference type="ARBA" id="ARBA00022642"/>
    </source>
</evidence>
<proteinExistence type="inferred from homology"/>
<feature type="binding site" evidence="4">
    <location>
        <position position="96"/>
    </location>
    <ligand>
        <name>pyridoxal 5'-phosphate</name>
        <dbReference type="ChEBI" id="CHEBI:597326"/>
    </ligand>
</feature>
<comment type="caution">
    <text evidence="7">The sequence shown here is derived from an EMBL/GenBank/DDBJ whole genome shotgun (WGS) entry which is preliminary data.</text>
</comment>
<evidence type="ECO:0000256" key="5">
    <source>
        <dbReference type="NCBIfam" id="TIGR01814"/>
    </source>
</evidence>
<dbReference type="GO" id="GO:0030429">
    <property type="term" value="F:kynureninase activity"/>
    <property type="evidence" value="ECO:0007669"/>
    <property type="project" value="UniProtKB-UniRule"/>
</dbReference>
<dbReference type="PANTHER" id="PTHR14084:SF0">
    <property type="entry name" value="KYNURENINASE"/>
    <property type="match status" value="1"/>
</dbReference>
<evidence type="ECO:0000313" key="8">
    <source>
        <dbReference type="Proteomes" id="UP000265768"/>
    </source>
</evidence>
<dbReference type="EC" id="3.7.1.3" evidence="4 5"/>
<dbReference type="EMBL" id="QZEY01000002">
    <property type="protein sequence ID" value="RJL34618.1"/>
    <property type="molecule type" value="Genomic_DNA"/>
</dbReference>
<feature type="binding site" evidence="4">
    <location>
        <position position="275"/>
    </location>
    <ligand>
        <name>pyridoxal 5'-phosphate</name>
        <dbReference type="ChEBI" id="CHEBI:597326"/>
    </ligand>
</feature>
<name>A0A3A4B349_9ACTN</name>
<dbReference type="HAMAP" id="MF_01970">
    <property type="entry name" value="Kynureninase"/>
    <property type="match status" value="1"/>
</dbReference>
<dbReference type="PIRSF" id="PIRSF038800">
    <property type="entry name" value="KYNU"/>
    <property type="match status" value="1"/>
</dbReference>
<feature type="binding site" evidence="4">
    <location>
        <position position="249"/>
    </location>
    <ligand>
        <name>pyridoxal 5'-phosphate</name>
        <dbReference type="ChEBI" id="CHEBI:597326"/>
    </ligand>
</feature>
<dbReference type="OrthoDB" id="9812626at2"/>
<feature type="binding site" evidence="4">
    <location>
        <position position="194"/>
    </location>
    <ligand>
        <name>pyridoxal 5'-phosphate</name>
        <dbReference type="ChEBI" id="CHEBI:597326"/>
    </ligand>
</feature>
<dbReference type="GO" id="GO:0005737">
    <property type="term" value="C:cytoplasm"/>
    <property type="evidence" value="ECO:0007669"/>
    <property type="project" value="UniProtKB-UniRule"/>
</dbReference>
<evidence type="ECO:0000256" key="3">
    <source>
        <dbReference type="ARBA" id="ARBA00022898"/>
    </source>
</evidence>
<sequence length="407" mass="43403">MSREECAELDAADPLAALRAEFELPGGVVYLAGNSLGALPKAAAERVGEMVREEWGRGLVGSWNAAGWFDLPRAAGDRIAPLIGAAPGEVVVGDSTSVNVFKVVAAALGLRPGRRVILSDLDNFPTDRYMIEGAAGALGPYEIRDVTAATLAGALDADVAAVVLSEVDYRTGARYDMAETTRLVQDAGAIMIWDLCHSAGALPVELNACGVDFAVGCTYKYLNGGPGSPAFVFAASRHLAEARQPLSGWHGHAAPFAFEPSYRPAEGATRFLVGTPPVLSYGGLMASLDLWEKADIADVRAKSVSLTSLFIRLVEERCPELELVSPRDPERRGSQVAFRHAEGYAIVRAAIDRGVVGDFRAPDILRFGFAPLYVSHTDVWDAADVLADVFETGAWRDPAYARRLAVT</sequence>
<dbReference type="GO" id="GO:0019805">
    <property type="term" value="P:quinolinate biosynthetic process"/>
    <property type="evidence" value="ECO:0007669"/>
    <property type="project" value="UniProtKB-UniRule"/>
</dbReference>
<evidence type="ECO:0000256" key="6">
    <source>
        <dbReference type="PIRNR" id="PIRNR038800"/>
    </source>
</evidence>
<dbReference type="InterPro" id="IPR015424">
    <property type="entry name" value="PyrdxlP-dep_Trfase"/>
</dbReference>
<dbReference type="GO" id="GO:0043420">
    <property type="term" value="P:anthranilate metabolic process"/>
    <property type="evidence" value="ECO:0007669"/>
    <property type="project" value="TreeGrafter"/>
</dbReference>
<dbReference type="GO" id="GO:0030170">
    <property type="term" value="F:pyridoxal phosphate binding"/>
    <property type="evidence" value="ECO:0007669"/>
    <property type="project" value="UniProtKB-UniRule"/>
</dbReference>
<dbReference type="InterPro" id="IPR015421">
    <property type="entry name" value="PyrdxlP-dep_Trfase_major"/>
</dbReference>
<dbReference type="GO" id="GO:0019441">
    <property type="term" value="P:L-tryptophan catabolic process to kynurenine"/>
    <property type="evidence" value="ECO:0007669"/>
    <property type="project" value="TreeGrafter"/>
</dbReference>
<dbReference type="Gene3D" id="3.90.1150.10">
    <property type="entry name" value="Aspartate Aminotransferase, domain 1"/>
    <property type="match status" value="1"/>
</dbReference>
<evidence type="ECO:0000313" key="7">
    <source>
        <dbReference type="EMBL" id="RJL34618.1"/>
    </source>
</evidence>
<feature type="binding site" evidence="4">
    <location>
        <position position="97"/>
    </location>
    <ligand>
        <name>pyridoxal 5'-phosphate</name>
        <dbReference type="ChEBI" id="CHEBI:597326"/>
    </ligand>
</feature>
<dbReference type="PANTHER" id="PTHR14084">
    <property type="entry name" value="KYNURENINASE"/>
    <property type="match status" value="1"/>
</dbReference>
<keyword evidence="8" id="KW-1185">Reference proteome</keyword>
<dbReference type="GO" id="GO:0097053">
    <property type="term" value="P:L-kynurenine catabolic process"/>
    <property type="evidence" value="ECO:0007669"/>
    <property type="project" value="UniProtKB-UniRule"/>
</dbReference>
<dbReference type="SUPFAM" id="SSF53383">
    <property type="entry name" value="PLP-dependent transferases"/>
    <property type="match status" value="1"/>
</dbReference>
<comment type="pathway">
    <text evidence="4 6">Amino-acid degradation; L-kynurenine degradation; L-alanine and anthranilate from L-kynurenine: step 1/1.</text>
</comment>
<keyword evidence="1 4" id="KW-0662">Pyridine nucleotide biosynthesis</keyword>
<dbReference type="Gene3D" id="3.40.640.10">
    <property type="entry name" value="Type I PLP-dependent aspartate aminotransferase-like (Major domain)"/>
    <property type="match status" value="1"/>
</dbReference>
<dbReference type="RefSeq" id="WP_119925427.1">
    <property type="nucleotide sequence ID" value="NZ_QZEY01000002.1"/>
</dbReference>
<comment type="caution">
    <text evidence="4">Lacks conserved residue(s) required for the propagation of feature annotation.</text>
</comment>
<dbReference type="NCBIfam" id="TIGR01814">
    <property type="entry name" value="kynureninase"/>
    <property type="match status" value="1"/>
</dbReference>
<comment type="catalytic activity">
    <reaction evidence="6">
        <text>3-hydroxy-L-kynurenine + H2O = 3-hydroxyanthranilate + L-alanine + H(+)</text>
        <dbReference type="Rhea" id="RHEA:25143"/>
        <dbReference type="ChEBI" id="CHEBI:15377"/>
        <dbReference type="ChEBI" id="CHEBI:15378"/>
        <dbReference type="ChEBI" id="CHEBI:36559"/>
        <dbReference type="ChEBI" id="CHEBI:57972"/>
        <dbReference type="ChEBI" id="CHEBI:58125"/>
        <dbReference type="EC" id="3.7.1.3"/>
    </reaction>
</comment>
<evidence type="ECO:0000256" key="2">
    <source>
        <dbReference type="ARBA" id="ARBA00022801"/>
    </source>
</evidence>
<evidence type="ECO:0000256" key="4">
    <source>
        <dbReference type="HAMAP-Rule" id="MF_01970"/>
    </source>
</evidence>
<comment type="function">
    <text evidence="4 6">Catalyzes the cleavage of L-kynurenine (L-Kyn) and L-3-hydroxykynurenine (L-3OHKyn) into anthranilic acid (AA) and 3-hydroxyanthranilic acid (3-OHAA), respectively.</text>
</comment>
<feature type="modified residue" description="N6-(pyridoxal phosphate)lysine" evidence="4">
    <location>
        <position position="220"/>
    </location>
</feature>
<protein>
    <recommendedName>
        <fullName evidence="4 5">Kynureninase</fullName>
        <ecNumber evidence="4 5">3.7.1.3</ecNumber>
    </recommendedName>
    <alternativeName>
        <fullName evidence="4">L-kynurenine hydrolase</fullName>
    </alternativeName>
</protein>
<dbReference type="Pfam" id="PF22580">
    <property type="entry name" value="KYNU_C"/>
    <property type="match status" value="1"/>
</dbReference>
<keyword evidence="2 4" id="KW-0378">Hydrolase</keyword>
<keyword evidence="3 4" id="KW-0663">Pyridoxal phosphate</keyword>
<dbReference type="InterPro" id="IPR015422">
    <property type="entry name" value="PyrdxlP-dep_Trfase_small"/>
</dbReference>
<comment type="subunit">
    <text evidence="4 6">Homodimer.</text>
</comment>
<dbReference type="GO" id="GO:0009435">
    <property type="term" value="P:NAD+ biosynthetic process"/>
    <property type="evidence" value="ECO:0007669"/>
    <property type="project" value="UniProtKB-UniRule"/>
</dbReference>
<dbReference type="UniPathway" id="UPA00334">
    <property type="reaction ID" value="UER00455"/>
</dbReference>
<dbReference type="Proteomes" id="UP000265768">
    <property type="component" value="Unassembled WGS sequence"/>
</dbReference>
<feature type="binding site" evidence="4">
    <location>
        <begin position="124"/>
        <end position="127"/>
    </location>
    <ligand>
        <name>pyridoxal 5'-phosphate</name>
        <dbReference type="ChEBI" id="CHEBI:597326"/>
    </ligand>
</feature>
<accession>A0A3A4B349</accession>
<feature type="binding site" evidence="4">
    <location>
        <position position="219"/>
    </location>
    <ligand>
        <name>pyridoxal 5'-phosphate</name>
        <dbReference type="ChEBI" id="CHEBI:597326"/>
    </ligand>
</feature>
<feature type="binding site" evidence="4">
    <location>
        <position position="197"/>
    </location>
    <ligand>
        <name>pyridoxal 5'-phosphate</name>
        <dbReference type="ChEBI" id="CHEBI:597326"/>
    </ligand>
</feature>
<comment type="similarity">
    <text evidence="4 6">Belongs to the kynureninase family.</text>
</comment>
<dbReference type="AlphaFoldDB" id="A0A3A4B349"/>
<dbReference type="InterPro" id="IPR010111">
    <property type="entry name" value="Kynureninase"/>
</dbReference>
<comment type="pathway">
    <text evidence="4 6">Cofactor biosynthesis; NAD(+) biosynthesis; quinolinate from L-kynurenine: step 2/3.</text>
</comment>
<comment type="catalytic activity">
    <reaction evidence="4 6">
        <text>L-kynurenine + H2O = anthranilate + L-alanine + H(+)</text>
        <dbReference type="Rhea" id="RHEA:16813"/>
        <dbReference type="ChEBI" id="CHEBI:15377"/>
        <dbReference type="ChEBI" id="CHEBI:15378"/>
        <dbReference type="ChEBI" id="CHEBI:16567"/>
        <dbReference type="ChEBI" id="CHEBI:57959"/>
        <dbReference type="ChEBI" id="CHEBI:57972"/>
        <dbReference type="EC" id="3.7.1.3"/>
    </reaction>
</comment>
<reference evidence="7 8" key="1">
    <citation type="submission" date="2018-09" db="EMBL/GenBank/DDBJ databases">
        <title>YIM 75507 draft genome.</title>
        <authorList>
            <person name="Tang S."/>
            <person name="Feng Y."/>
        </authorList>
    </citation>
    <scope>NUCLEOTIDE SEQUENCE [LARGE SCALE GENOMIC DNA]</scope>
    <source>
        <strain evidence="7 8">YIM 75507</strain>
    </source>
</reference>